<dbReference type="Gene3D" id="3.10.450.90">
    <property type="entry name" value="ArcTGT, C2 domain"/>
    <property type="match status" value="1"/>
</dbReference>
<dbReference type="EMBL" id="DRIE01000076">
    <property type="protein sequence ID" value="HEC57136.1"/>
    <property type="molecule type" value="Genomic_DNA"/>
</dbReference>
<comment type="caution">
    <text evidence="5">The sequence shown here is derived from an EMBL/GenBank/DDBJ whole genome shotgun (WGS) entry which is preliminary data.</text>
</comment>
<dbReference type="Proteomes" id="UP000885936">
    <property type="component" value="Unassembled WGS sequence"/>
</dbReference>
<proteinExistence type="inferred from homology"/>
<dbReference type="GO" id="GO:0003723">
    <property type="term" value="F:RNA binding"/>
    <property type="evidence" value="ECO:0007669"/>
    <property type="project" value="InterPro"/>
</dbReference>
<dbReference type="InterPro" id="IPR029402">
    <property type="entry name" value="TGT_C2"/>
</dbReference>
<dbReference type="InterPro" id="IPR040777">
    <property type="entry name" value="DUF5591"/>
</dbReference>
<dbReference type="InterPro" id="IPR002478">
    <property type="entry name" value="PUA"/>
</dbReference>
<accession>A0A7J2S0Y2</accession>
<dbReference type="Gene3D" id="3.40.50.10630">
    <property type="entry name" value="Uracil-DNA glycosylase-like"/>
    <property type="match status" value="1"/>
</dbReference>
<dbReference type="InterPro" id="IPR050076">
    <property type="entry name" value="ArchSynthase1/Queuine_TRR"/>
</dbReference>
<dbReference type="PROSITE" id="PS50890">
    <property type="entry name" value="PUA"/>
    <property type="match status" value="1"/>
</dbReference>
<protein>
    <recommendedName>
        <fullName evidence="4">PUA domain-containing protein</fullName>
    </recommendedName>
</protein>
<dbReference type="Pfam" id="PF01702">
    <property type="entry name" value="TGT"/>
    <property type="match status" value="1"/>
</dbReference>
<dbReference type="InterPro" id="IPR036895">
    <property type="entry name" value="Uracil-DNA_glycosylase-like_sf"/>
</dbReference>
<dbReference type="SUPFAM" id="SSF52141">
    <property type="entry name" value="Uracil-DNA glycosylase-like"/>
    <property type="match status" value="1"/>
</dbReference>
<dbReference type="Pfam" id="PF01472">
    <property type="entry name" value="PUA"/>
    <property type="match status" value="1"/>
</dbReference>
<reference evidence="5" key="1">
    <citation type="journal article" date="2020" name="mSystems">
        <title>Genome- and Community-Level Interaction Insights into Carbon Utilization and Element Cycling Functions of Hydrothermarchaeota in Hydrothermal Sediment.</title>
        <authorList>
            <person name="Zhou Z."/>
            <person name="Liu Y."/>
            <person name="Xu W."/>
            <person name="Pan J."/>
            <person name="Luo Z.H."/>
            <person name="Li M."/>
        </authorList>
    </citation>
    <scope>NUCLEOTIDE SEQUENCE [LARGE SCALE GENOMIC DNA]</scope>
    <source>
        <strain evidence="5">HyVt-386</strain>
    </source>
</reference>
<evidence type="ECO:0000256" key="1">
    <source>
        <dbReference type="ARBA" id="ARBA00005030"/>
    </source>
</evidence>
<dbReference type="SUPFAM" id="SSF51713">
    <property type="entry name" value="tRNA-guanine transglycosylase"/>
    <property type="match status" value="1"/>
</dbReference>
<dbReference type="PANTHER" id="PTHR46499:SF2">
    <property type="entry name" value="ARCHAEOSINE SYNTHASE"/>
    <property type="match status" value="1"/>
</dbReference>
<dbReference type="Pfam" id="PF17884">
    <property type="entry name" value="DUF5591"/>
    <property type="match status" value="1"/>
</dbReference>
<dbReference type="SUPFAM" id="SSF88697">
    <property type="entry name" value="PUA domain-like"/>
    <property type="match status" value="1"/>
</dbReference>
<keyword evidence="3" id="KW-0819">tRNA processing</keyword>
<gene>
    <name evidence="5" type="ORF">ENI32_04535</name>
</gene>
<evidence type="ECO:0000259" key="4">
    <source>
        <dbReference type="SMART" id="SM00359"/>
    </source>
</evidence>
<evidence type="ECO:0000313" key="5">
    <source>
        <dbReference type="EMBL" id="HEC57136.1"/>
    </source>
</evidence>
<dbReference type="SUPFAM" id="SSF88802">
    <property type="entry name" value="Pre-PUA domain"/>
    <property type="match status" value="1"/>
</dbReference>
<dbReference type="InterPro" id="IPR036974">
    <property type="entry name" value="PUA_sf"/>
</dbReference>
<feature type="domain" description="PUA" evidence="4">
    <location>
        <begin position="487"/>
        <end position="554"/>
    </location>
</feature>
<dbReference type="Pfam" id="PF14810">
    <property type="entry name" value="TGT_C2"/>
    <property type="match status" value="1"/>
</dbReference>
<dbReference type="GO" id="GO:0005737">
    <property type="term" value="C:cytoplasm"/>
    <property type="evidence" value="ECO:0007669"/>
    <property type="project" value="TreeGrafter"/>
</dbReference>
<organism evidence="5">
    <name type="scientific">Candidatus Syntropharchaeum butanivorans</name>
    <dbReference type="NCBI Taxonomy" id="1839936"/>
    <lineage>
        <taxon>Archaea</taxon>
        <taxon>Methanobacteriati</taxon>
        <taxon>Methanobacteriota</taxon>
        <taxon>Stenosarchaea group</taxon>
        <taxon>Methanomicrobia</taxon>
        <taxon>Methanosarcinales</taxon>
        <taxon>ANME-2 cluster</taxon>
        <taxon>Candidatus Syntropharchaeum</taxon>
    </lineage>
</organism>
<dbReference type="SMART" id="SM00359">
    <property type="entry name" value="PUA"/>
    <property type="match status" value="1"/>
</dbReference>
<dbReference type="InterPro" id="IPR053418">
    <property type="entry name" value="Archaeosine_synthase_1"/>
</dbReference>
<dbReference type="CDD" id="cd21149">
    <property type="entry name" value="PUA_archaeosine_TGT"/>
    <property type="match status" value="1"/>
</dbReference>
<dbReference type="GO" id="GO:0002099">
    <property type="term" value="P:tRNA wobble guanine modification"/>
    <property type="evidence" value="ECO:0007669"/>
    <property type="project" value="TreeGrafter"/>
</dbReference>
<evidence type="ECO:0000256" key="3">
    <source>
        <dbReference type="ARBA" id="ARBA00022694"/>
    </source>
</evidence>
<comment type="similarity">
    <text evidence="2">Belongs to the archaeosine synthase type 1 family.</text>
</comment>
<dbReference type="InterPro" id="IPR015947">
    <property type="entry name" value="PUA-like_sf"/>
</dbReference>
<dbReference type="AlphaFoldDB" id="A0A7J2S0Y2"/>
<dbReference type="Gene3D" id="3.20.20.105">
    <property type="entry name" value="Queuine tRNA-ribosyltransferase-like"/>
    <property type="match status" value="1"/>
</dbReference>
<dbReference type="UniPathway" id="UPA00393"/>
<name>A0A7J2S0Y2_9EURY</name>
<dbReference type="InterPro" id="IPR036511">
    <property type="entry name" value="TGT-like_sf"/>
</dbReference>
<dbReference type="NCBIfam" id="NF040592">
    <property type="entry name" value="tRNA_mod_ArcS"/>
    <property type="match status" value="1"/>
</dbReference>
<dbReference type="Gene3D" id="2.30.130.10">
    <property type="entry name" value="PUA domain"/>
    <property type="match status" value="1"/>
</dbReference>
<evidence type="ECO:0000256" key="2">
    <source>
        <dbReference type="ARBA" id="ARBA00008906"/>
    </source>
</evidence>
<sequence length="558" mass="62690">MTRYFEVVKRDGPARIGRLLLEKRVETPYILRSDLLEKGEGDLPELIRGSVIPWDISQDELPEGDLFTLRSAKLLVRDSKRLVRVITGIREVIPPDTALYTPALATPTNLALLVYLGVDIVDDIIPTIRSYQGVYLTRDGEIAISRLKSPLCSCEICSNHSIDEMRDDTSCKLLLSHNLATFNEELRVIYHRIENGMIREYVEYKCRLDPYLTEALRLLDAGSSYLERRTPAGRRTPLIVSSIESLDRIEVRRFIERVRVRYTPHSGVLLLLPCSRRKPYSISKTHRTIIDVIRKRRAGLHEVILTSPLALVPRELELVYPAAHYDTPVTGRWFEEELNLVRRALASLLDRGSYTDMIVHVGGDLMDLCREVGELFGLDVHVTVKDGSELSHESLESLRSKVFELVSPGSPPILTRYDIISDTLDYQFGPGAGRLFLREDAEIKGRIQSCSIYERGGRVLLGRMIPDYGFIALTPEGAERLRDHGSYQVKIGDFVPKGSILAPGVISADHGIRPGDEVIILGDGLIGTGKAVMSGWEMERATRGVAVMVRGIKEVKPE</sequence>
<comment type="pathway">
    <text evidence="1">tRNA modification; archaeosine-tRNA biosynthesis.</text>
</comment>
<dbReference type="PANTHER" id="PTHR46499">
    <property type="entry name" value="QUEUINE TRNA-RIBOSYLTRANSFERASE"/>
    <property type="match status" value="1"/>
</dbReference>
<dbReference type="InterPro" id="IPR038250">
    <property type="entry name" value="TGT_C2_sf"/>
</dbReference>
<dbReference type="InterPro" id="IPR002616">
    <property type="entry name" value="tRNA_ribo_trans-like"/>
</dbReference>